<dbReference type="RefSeq" id="WP_177134819.1">
    <property type="nucleotide sequence ID" value="NZ_VYGV01000006.1"/>
</dbReference>
<organism evidence="3 4">
    <name type="scientific">Hydrogenophaga aromaticivorans</name>
    <dbReference type="NCBI Taxonomy" id="2610898"/>
    <lineage>
        <taxon>Bacteria</taxon>
        <taxon>Pseudomonadati</taxon>
        <taxon>Pseudomonadota</taxon>
        <taxon>Betaproteobacteria</taxon>
        <taxon>Burkholderiales</taxon>
        <taxon>Comamonadaceae</taxon>
        <taxon>Hydrogenophaga</taxon>
    </lineage>
</organism>
<protein>
    <submittedName>
        <fullName evidence="3">Uncharacterized protein</fullName>
    </submittedName>
</protein>
<keyword evidence="2" id="KW-0812">Transmembrane</keyword>
<proteinExistence type="predicted"/>
<dbReference type="Proteomes" id="UP000545507">
    <property type="component" value="Unassembled WGS sequence"/>
</dbReference>
<evidence type="ECO:0000256" key="1">
    <source>
        <dbReference type="SAM" id="MobiDB-lite"/>
    </source>
</evidence>
<evidence type="ECO:0000256" key="2">
    <source>
        <dbReference type="SAM" id="Phobius"/>
    </source>
</evidence>
<feature type="compositionally biased region" description="Basic and acidic residues" evidence="1">
    <location>
        <begin position="175"/>
        <end position="186"/>
    </location>
</feature>
<feature type="region of interest" description="Disordered" evidence="1">
    <location>
        <begin position="93"/>
        <end position="121"/>
    </location>
</feature>
<sequence length="186" mass="20690">MLWRQPPQTLLIPQTAPVPDAEAVRRAVLQASWRRDRWVARRRVWLRWLVWVTGRYLLPALLVFGLGAWLWLGVLPGMGNPLDQLTRIQKPAASPAPAVPPAHKAVPEPATLPPPSSAEPVEVVSYSPEGEELPVPLALRFESRWATTVSDSDSDKLTTTVSAASDTFTPIQPHLKPENWLHSKEP</sequence>
<reference evidence="3 4" key="1">
    <citation type="submission" date="2019-09" db="EMBL/GenBank/DDBJ databases">
        <title>Hydrogenophaga aromatica sp. nov., isolated from a para-xylene-degrading enrichment culture.</title>
        <authorList>
            <person name="Tancsics A."/>
            <person name="Banerjee S."/>
        </authorList>
    </citation>
    <scope>NUCLEOTIDE SEQUENCE [LARGE SCALE GENOMIC DNA]</scope>
    <source>
        <strain evidence="3 4">D2P1</strain>
    </source>
</reference>
<keyword evidence="2" id="KW-0472">Membrane</keyword>
<dbReference type="AlphaFoldDB" id="A0A7Y8GUM0"/>
<feature type="transmembrane region" description="Helical" evidence="2">
    <location>
        <begin position="44"/>
        <end position="72"/>
    </location>
</feature>
<evidence type="ECO:0000313" key="3">
    <source>
        <dbReference type="EMBL" id="NWF45141.1"/>
    </source>
</evidence>
<evidence type="ECO:0000313" key="4">
    <source>
        <dbReference type="Proteomes" id="UP000545507"/>
    </source>
</evidence>
<accession>A0A7Y8GUM0</accession>
<feature type="compositionally biased region" description="Low complexity" evidence="1">
    <location>
        <begin position="93"/>
        <end position="109"/>
    </location>
</feature>
<gene>
    <name evidence="3" type="ORF">F3K02_07730</name>
</gene>
<keyword evidence="2" id="KW-1133">Transmembrane helix</keyword>
<dbReference type="EMBL" id="VYGV01000006">
    <property type="protein sequence ID" value="NWF45141.1"/>
    <property type="molecule type" value="Genomic_DNA"/>
</dbReference>
<comment type="caution">
    <text evidence="3">The sequence shown here is derived from an EMBL/GenBank/DDBJ whole genome shotgun (WGS) entry which is preliminary data.</text>
</comment>
<feature type="compositionally biased region" description="Polar residues" evidence="1">
    <location>
        <begin position="147"/>
        <end position="170"/>
    </location>
</feature>
<feature type="region of interest" description="Disordered" evidence="1">
    <location>
        <begin position="147"/>
        <end position="186"/>
    </location>
</feature>
<name>A0A7Y8GUM0_9BURK</name>
<keyword evidence="4" id="KW-1185">Reference proteome</keyword>